<feature type="transmembrane region" description="Helical" evidence="1">
    <location>
        <begin position="167"/>
        <end position="185"/>
    </location>
</feature>
<dbReference type="Gene3D" id="1.10.287.1260">
    <property type="match status" value="1"/>
</dbReference>
<organism evidence="4 5">
    <name type="scientific">Plasmopara halstedii</name>
    <name type="common">Downy mildew of sunflower</name>
    <dbReference type="NCBI Taxonomy" id="4781"/>
    <lineage>
        <taxon>Eukaryota</taxon>
        <taxon>Sar</taxon>
        <taxon>Stramenopiles</taxon>
        <taxon>Oomycota</taxon>
        <taxon>Peronosporomycetes</taxon>
        <taxon>Peronosporales</taxon>
        <taxon>Peronosporaceae</taxon>
        <taxon>Plasmopara</taxon>
    </lineage>
</organism>
<dbReference type="AlphaFoldDB" id="A0A0N7L4Y0"/>
<feature type="transmembrane region" description="Helical" evidence="1">
    <location>
        <begin position="197"/>
        <end position="223"/>
    </location>
</feature>
<feature type="transmembrane region" description="Helical" evidence="1">
    <location>
        <begin position="92"/>
        <end position="112"/>
    </location>
</feature>
<dbReference type="EMBL" id="CCYD01000442">
    <property type="protein sequence ID" value="CEG39931.1"/>
    <property type="molecule type" value="Genomic_DNA"/>
</dbReference>
<keyword evidence="1" id="KW-0472">Membrane</keyword>
<evidence type="ECO:0000313" key="5">
    <source>
        <dbReference type="Proteomes" id="UP000054928"/>
    </source>
</evidence>
<feature type="transmembrane region" description="Helical" evidence="1">
    <location>
        <begin position="46"/>
        <end position="72"/>
    </location>
</feature>
<evidence type="ECO:0000313" key="4">
    <source>
        <dbReference type="EMBL" id="CEG39931.1"/>
    </source>
</evidence>
<dbReference type="Proteomes" id="UP000054928">
    <property type="component" value="Unassembled WGS sequence"/>
</dbReference>
<keyword evidence="1" id="KW-0812">Transmembrane</keyword>
<keyword evidence="5" id="KW-1185">Reference proteome</keyword>
<keyword evidence="1" id="KW-1133">Transmembrane helix</keyword>
<dbReference type="InterPro" id="IPR006685">
    <property type="entry name" value="MscS_channel_2nd"/>
</dbReference>
<feature type="signal peptide" evidence="2">
    <location>
        <begin position="1"/>
        <end position="25"/>
    </location>
</feature>
<dbReference type="GeneID" id="36405212"/>
<dbReference type="STRING" id="4781.A0A0N7L4Y0"/>
<dbReference type="PANTHER" id="PTHR30566">
    <property type="entry name" value="YNAI-RELATED MECHANOSENSITIVE ION CHANNEL"/>
    <property type="match status" value="1"/>
</dbReference>
<feature type="domain" description="Mechanosensitive ion channel MscS" evidence="3">
    <location>
        <begin position="211"/>
        <end position="239"/>
    </location>
</feature>
<dbReference type="RefSeq" id="XP_024576300.1">
    <property type="nucleotide sequence ID" value="XM_024725532.1"/>
</dbReference>
<sequence>MLSPPSMQKLLILLVLLLRADAARAESCDDDCASVSCLPDWWRNIVAAQLVVAAVLVFFATFLPRVLVRLLIFVFTKLPFMRQVAEDFRESCVGSTSYFISMSLVLLSLAVSQLRKFFCHLPTYIWGVFFLYWLYSLFNVVESFAIRRFVGTNGDFSKKMVISESVKILRLTTLLIIALIIYSSALGSSATLKYSVLGVIGLAIALGFVPSFHNVVGGLFLAFNSQFKIDDFIRVGDAEATDSNKARSLKAAENEVEVVTHALDGKRFLMQTENVKVSGSLKGKIAAKWSEFGGAFKKWWISIKKFFGFKEKKKSKLQNAKDKVVKSSASGWKKVKKASGNAKSKVTHTASQTKKKIGDAADAAFVPLSFLAEAAVSIARRLSLREKSAN</sequence>
<dbReference type="GO" id="GO:0055085">
    <property type="term" value="P:transmembrane transport"/>
    <property type="evidence" value="ECO:0007669"/>
    <property type="project" value="InterPro"/>
</dbReference>
<evidence type="ECO:0000256" key="1">
    <source>
        <dbReference type="SAM" id="Phobius"/>
    </source>
</evidence>
<dbReference type="PANTHER" id="PTHR30566:SF5">
    <property type="entry name" value="MECHANOSENSITIVE ION CHANNEL PROTEIN 1, MITOCHONDRIAL-RELATED"/>
    <property type="match status" value="1"/>
</dbReference>
<dbReference type="OrthoDB" id="8122849at2759"/>
<evidence type="ECO:0000259" key="3">
    <source>
        <dbReference type="Pfam" id="PF00924"/>
    </source>
</evidence>
<feature type="transmembrane region" description="Helical" evidence="1">
    <location>
        <begin position="124"/>
        <end position="146"/>
    </location>
</feature>
<feature type="chain" id="PRO_5006015056" evidence="2">
    <location>
        <begin position="26"/>
        <end position="390"/>
    </location>
</feature>
<protein>
    <submittedName>
        <fullName evidence="4">Small conductance mechanosensitive ion channel family</fullName>
    </submittedName>
</protein>
<accession>A0A0N7L4Y0</accession>
<proteinExistence type="predicted"/>
<reference evidence="5" key="1">
    <citation type="submission" date="2014-09" db="EMBL/GenBank/DDBJ databases">
        <authorList>
            <person name="Sharma Rahul"/>
            <person name="Thines Marco"/>
        </authorList>
    </citation>
    <scope>NUCLEOTIDE SEQUENCE [LARGE SCALE GENOMIC DNA]</scope>
</reference>
<keyword evidence="2" id="KW-0732">Signal</keyword>
<evidence type="ECO:0000256" key="2">
    <source>
        <dbReference type="SAM" id="SignalP"/>
    </source>
</evidence>
<dbReference type="GO" id="GO:0016020">
    <property type="term" value="C:membrane"/>
    <property type="evidence" value="ECO:0007669"/>
    <property type="project" value="InterPro"/>
</dbReference>
<dbReference type="Pfam" id="PF00924">
    <property type="entry name" value="MS_channel_2nd"/>
    <property type="match status" value="1"/>
</dbReference>
<name>A0A0N7L4Y0_PLAHL</name>